<dbReference type="Pfam" id="PF09594">
    <property type="entry name" value="GT87"/>
    <property type="match status" value="1"/>
</dbReference>
<dbReference type="GO" id="GO:0005886">
    <property type="term" value="C:plasma membrane"/>
    <property type="evidence" value="ECO:0007669"/>
    <property type="project" value="UniProtKB-SubCell"/>
</dbReference>
<keyword evidence="5 9" id="KW-1133">Transmembrane helix</keyword>
<feature type="compositionally biased region" description="Polar residues" evidence="8">
    <location>
        <begin position="1"/>
        <end position="10"/>
    </location>
</feature>
<evidence type="ECO:0000256" key="2">
    <source>
        <dbReference type="ARBA" id="ARBA00022475"/>
    </source>
</evidence>
<dbReference type="EMBL" id="FOSW01000014">
    <property type="protein sequence ID" value="SFL61563.1"/>
    <property type="molecule type" value="Genomic_DNA"/>
</dbReference>
<feature type="transmembrane region" description="Helical" evidence="9">
    <location>
        <begin position="414"/>
        <end position="432"/>
    </location>
</feature>
<feature type="transmembrane region" description="Helical" evidence="9">
    <location>
        <begin position="276"/>
        <end position="299"/>
    </location>
</feature>
<evidence type="ECO:0000313" key="10">
    <source>
        <dbReference type="EMBL" id="SFL61563.1"/>
    </source>
</evidence>
<dbReference type="InterPro" id="IPR018584">
    <property type="entry name" value="GT87"/>
</dbReference>
<dbReference type="Proteomes" id="UP000199152">
    <property type="component" value="Unassembled WGS sequence"/>
</dbReference>
<reference evidence="10 11" key="1">
    <citation type="submission" date="2016-10" db="EMBL/GenBank/DDBJ databases">
        <authorList>
            <person name="de Groot N.N."/>
        </authorList>
    </citation>
    <scope>NUCLEOTIDE SEQUENCE [LARGE SCALE GENOMIC DNA]</scope>
    <source>
        <strain evidence="10 11">DSM 45317</strain>
    </source>
</reference>
<evidence type="ECO:0000256" key="6">
    <source>
        <dbReference type="ARBA" id="ARBA00023136"/>
    </source>
</evidence>
<feature type="transmembrane region" description="Helical" evidence="9">
    <location>
        <begin position="205"/>
        <end position="235"/>
    </location>
</feature>
<dbReference type="AlphaFoldDB" id="A0A1I4J5U6"/>
<protein>
    <submittedName>
        <fullName evidence="10">Uncharacterized membrane protein</fullName>
    </submittedName>
</protein>
<organism evidence="10 11">
    <name type="scientific">Geodermatophilus ruber</name>
    <dbReference type="NCBI Taxonomy" id="504800"/>
    <lineage>
        <taxon>Bacteria</taxon>
        <taxon>Bacillati</taxon>
        <taxon>Actinomycetota</taxon>
        <taxon>Actinomycetes</taxon>
        <taxon>Geodermatophilales</taxon>
        <taxon>Geodermatophilaceae</taxon>
        <taxon>Geodermatophilus</taxon>
    </lineage>
</organism>
<evidence type="ECO:0000256" key="7">
    <source>
        <dbReference type="ARBA" id="ARBA00024033"/>
    </source>
</evidence>
<proteinExistence type="inferred from homology"/>
<comment type="similarity">
    <text evidence="7">Belongs to the glycosyltransferase 87 family.</text>
</comment>
<evidence type="ECO:0000256" key="1">
    <source>
        <dbReference type="ARBA" id="ARBA00004651"/>
    </source>
</evidence>
<feature type="transmembrane region" description="Helical" evidence="9">
    <location>
        <begin position="241"/>
        <end position="269"/>
    </location>
</feature>
<evidence type="ECO:0000256" key="9">
    <source>
        <dbReference type="SAM" id="Phobius"/>
    </source>
</evidence>
<feature type="transmembrane region" description="Helical" evidence="9">
    <location>
        <begin position="67"/>
        <end position="89"/>
    </location>
</feature>
<evidence type="ECO:0000256" key="8">
    <source>
        <dbReference type="SAM" id="MobiDB-lite"/>
    </source>
</evidence>
<feature type="compositionally biased region" description="Low complexity" evidence="8">
    <location>
        <begin position="17"/>
        <end position="32"/>
    </location>
</feature>
<evidence type="ECO:0000313" key="11">
    <source>
        <dbReference type="Proteomes" id="UP000199152"/>
    </source>
</evidence>
<keyword evidence="4 9" id="KW-0812">Transmembrane</keyword>
<accession>A0A1I4J5U6</accession>
<sequence length="525" mass="56534">MRPDRSTGTPTDPPASTPAGGSAPSPAGRTAPVRPDRVVPTWVDPVAAQASEAVGGPWGRHAVTGRALFWTPLRVCLLFTTAVLALAWFKQVPCADGNWAGSVQYTHFCYSDAVPLFGIYDLGSGALPYLDARVEYPVLTGGLMALAAAIARGYDGVAAATGLLPAVPPVLSFYVVTCLLLSMCALLVIRAVLALAGRRPWDAAMVALSPLLLVHAFTNWDVFAVALTTLGLWAWARQRPVLAGVLLGLGVAAKLYPVLVLGALFLLCLRAGRLRAWLRTALAAGAAWLVVDLPVALAAPDNWSWFFAFSRERAANPESIWNMLLTATDFGILDGPLARGEAPAVLNAVVAVLLVLFAGGVGWLVLAAPVRPRVPQIAFLLLAAFLLLNKVWSPQFSLWLLPLLVLARPRWRSLLLWQATEVLVWVLTMLHYLGPDNRGVEVEWFFLAVIVRDIAVVVLMALVVRDIWHPDRDVVRTTWLGVDDPAGGVLDHARDRVVLRRRRLIGSAGRRGPGSPPPASRDAMP</sequence>
<keyword evidence="2" id="KW-1003">Cell membrane</keyword>
<dbReference type="InParanoid" id="A0A1I4J5U6"/>
<feature type="transmembrane region" description="Helical" evidence="9">
    <location>
        <begin position="377"/>
        <end position="407"/>
    </location>
</feature>
<keyword evidence="11" id="KW-1185">Reference proteome</keyword>
<feature type="transmembrane region" description="Helical" evidence="9">
    <location>
        <begin position="171"/>
        <end position="193"/>
    </location>
</feature>
<dbReference type="PIRSF" id="PIRSF010361">
    <property type="entry name" value="UCP010361"/>
    <property type="match status" value="1"/>
</dbReference>
<keyword evidence="6 9" id="KW-0472">Membrane</keyword>
<dbReference type="STRING" id="504800.SAMN04488085_11453"/>
<evidence type="ECO:0000256" key="4">
    <source>
        <dbReference type="ARBA" id="ARBA00022692"/>
    </source>
</evidence>
<dbReference type="GO" id="GO:0016758">
    <property type="term" value="F:hexosyltransferase activity"/>
    <property type="evidence" value="ECO:0007669"/>
    <property type="project" value="InterPro"/>
</dbReference>
<evidence type="ECO:0000256" key="5">
    <source>
        <dbReference type="ARBA" id="ARBA00022989"/>
    </source>
</evidence>
<dbReference type="InterPro" id="IPR016570">
    <property type="entry name" value="UCP010361"/>
</dbReference>
<feature type="transmembrane region" description="Helical" evidence="9">
    <location>
        <begin position="344"/>
        <end position="365"/>
    </location>
</feature>
<feature type="region of interest" description="Disordered" evidence="8">
    <location>
        <begin position="1"/>
        <end position="35"/>
    </location>
</feature>
<comment type="subcellular location">
    <subcellularLocation>
        <location evidence="1">Cell membrane</location>
        <topology evidence="1">Multi-pass membrane protein</topology>
    </subcellularLocation>
</comment>
<gene>
    <name evidence="10" type="ORF">SAMN04488085_11453</name>
</gene>
<name>A0A1I4J5U6_9ACTN</name>
<feature type="transmembrane region" description="Helical" evidence="9">
    <location>
        <begin position="444"/>
        <end position="464"/>
    </location>
</feature>
<dbReference type="OrthoDB" id="3348156at2"/>
<keyword evidence="3" id="KW-0808">Transferase</keyword>
<evidence type="ECO:0000256" key="3">
    <source>
        <dbReference type="ARBA" id="ARBA00022679"/>
    </source>
</evidence>
<dbReference type="RefSeq" id="WP_091328256.1">
    <property type="nucleotide sequence ID" value="NZ_FOSW01000014.1"/>
</dbReference>